<dbReference type="Proteomes" id="UP000663843">
    <property type="component" value="Unassembled WGS sequence"/>
</dbReference>
<sequence>MQSASPKKSAEKHKKKRDRDNVPVNGVTDTTAVTATAATEGAPRKKRRKEGAAKKVAKGDEDTWKWIALAESSISSLPPLFTPDSR</sequence>
<name>A0A8H3BLT8_9AGAM</name>
<feature type="compositionally biased region" description="Basic and acidic residues" evidence="1">
    <location>
        <begin position="50"/>
        <end position="60"/>
    </location>
</feature>
<dbReference type="EMBL" id="CAJMWT010003024">
    <property type="protein sequence ID" value="CAE6461022.1"/>
    <property type="molecule type" value="Genomic_DNA"/>
</dbReference>
<protein>
    <submittedName>
        <fullName evidence="2">Uncharacterized protein</fullName>
    </submittedName>
</protein>
<feature type="region of interest" description="Disordered" evidence="1">
    <location>
        <begin position="1"/>
        <end position="60"/>
    </location>
</feature>
<evidence type="ECO:0000256" key="1">
    <source>
        <dbReference type="SAM" id="MobiDB-lite"/>
    </source>
</evidence>
<dbReference type="AlphaFoldDB" id="A0A8H3BLT8"/>
<reference evidence="2" key="1">
    <citation type="submission" date="2021-01" db="EMBL/GenBank/DDBJ databases">
        <authorList>
            <person name="Kaushik A."/>
        </authorList>
    </citation>
    <scope>NUCLEOTIDE SEQUENCE</scope>
    <source>
        <strain evidence="2">AG2-2IIIB</strain>
    </source>
</reference>
<gene>
    <name evidence="2" type="ORF">RDB_LOCUS96351</name>
</gene>
<organism evidence="2 3">
    <name type="scientific">Rhizoctonia solani</name>
    <dbReference type="NCBI Taxonomy" id="456999"/>
    <lineage>
        <taxon>Eukaryota</taxon>
        <taxon>Fungi</taxon>
        <taxon>Dikarya</taxon>
        <taxon>Basidiomycota</taxon>
        <taxon>Agaricomycotina</taxon>
        <taxon>Agaricomycetes</taxon>
        <taxon>Cantharellales</taxon>
        <taxon>Ceratobasidiaceae</taxon>
        <taxon>Rhizoctonia</taxon>
    </lineage>
</organism>
<accession>A0A8H3BLT8</accession>
<evidence type="ECO:0000313" key="3">
    <source>
        <dbReference type="Proteomes" id="UP000663843"/>
    </source>
</evidence>
<comment type="caution">
    <text evidence="2">The sequence shown here is derived from an EMBL/GenBank/DDBJ whole genome shotgun (WGS) entry which is preliminary data.</text>
</comment>
<evidence type="ECO:0000313" key="2">
    <source>
        <dbReference type="EMBL" id="CAE6461022.1"/>
    </source>
</evidence>
<proteinExistence type="predicted"/>
<feature type="compositionally biased region" description="Low complexity" evidence="1">
    <location>
        <begin position="27"/>
        <end position="41"/>
    </location>
</feature>